<dbReference type="InterPro" id="IPR012340">
    <property type="entry name" value="NA-bd_OB-fold"/>
</dbReference>
<keyword evidence="8" id="KW-0378">Hydrolase</keyword>
<protein>
    <recommendedName>
        <fullName evidence="6">Holliday junction branch migration complex subunit RuvA</fullName>
    </recommendedName>
</protein>
<evidence type="ECO:0000256" key="2">
    <source>
        <dbReference type="ARBA" id="ARBA00022763"/>
    </source>
</evidence>
<dbReference type="GO" id="GO:0048476">
    <property type="term" value="C:Holliday junction resolvase complex"/>
    <property type="evidence" value="ECO:0007669"/>
    <property type="project" value="UniProtKB-UniRule"/>
</dbReference>
<comment type="subunit">
    <text evidence="6">Homotetramer. Forms an RuvA(8)-RuvB(12)-Holliday junction (HJ) complex. HJ DNA is sandwiched between 2 RuvA tetramers; dsDNA enters through RuvA and exits via RuvB. An RuvB hexamer assembles on each DNA strand where it exits the tetramer. Each RuvB hexamer is contacted by two RuvA subunits (via domain III) on 2 adjacent RuvB subunits; this complex drives branch migration. In the full resolvosome a probable DNA-RuvA(4)-RuvB(12)-RuvC(2) complex forms which resolves the HJ.</text>
</comment>
<dbReference type="InterPro" id="IPR010994">
    <property type="entry name" value="RuvA_2-like"/>
</dbReference>
<dbReference type="GO" id="GO:0005737">
    <property type="term" value="C:cytoplasm"/>
    <property type="evidence" value="ECO:0007669"/>
    <property type="project" value="UniProtKB-SubCell"/>
</dbReference>
<dbReference type="NCBIfam" id="TIGR00084">
    <property type="entry name" value="ruvA"/>
    <property type="match status" value="1"/>
</dbReference>
<dbReference type="GO" id="GO:0006310">
    <property type="term" value="P:DNA recombination"/>
    <property type="evidence" value="ECO:0007669"/>
    <property type="project" value="UniProtKB-UniRule"/>
</dbReference>
<dbReference type="RefSeq" id="WP_066304852.1">
    <property type="nucleotide sequence ID" value="NZ_KQ959487.1"/>
</dbReference>
<reference evidence="9" key="1">
    <citation type="submission" date="2016-01" db="EMBL/GenBank/DDBJ databases">
        <authorList>
            <person name="Mitreva M."/>
            <person name="Pepin K.H."/>
            <person name="Mihindukulasuriya K.A."/>
            <person name="Fulton R."/>
            <person name="Fronick C."/>
            <person name="O'Laughlin M."/>
            <person name="Miner T."/>
            <person name="Herter B."/>
            <person name="Rosa B.A."/>
            <person name="Cordes M."/>
            <person name="Tomlinson C."/>
            <person name="Wollam A."/>
            <person name="Palsikar V.B."/>
            <person name="Mardis E.R."/>
            <person name="Wilson R.K."/>
        </authorList>
    </citation>
    <scope>NUCLEOTIDE SEQUENCE [LARGE SCALE GENOMIC DNA]</scope>
    <source>
        <strain evidence="9">DNF00019</strain>
    </source>
</reference>
<evidence type="ECO:0000256" key="4">
    <source>
        <dbReference type="ARBA" id="ARBA00023172"/>
    </source>
</evidence>
<dbReference type="OrthoDB" id="5293449at2"/>
<feature type="region of interest" description="Domain III" evidence="6">
    <location>
        <begin position="150"/>
        <end position="210"/>
    </location>
</feature>
<dbReference type="Gene3D" id="2.40.50.140">
    <property type="entry name" value="Nucleic acid-binding proteins"/>
    <property type="match status" value="1"/>
</dbReference>
<keyword evidence="9" id="KW-1185">Reference proteome</keyword>
<proteinExistence type="inferred from homology"/>
<keyword evidence="3 6" id="KW-0238">DNA-binding</keyword>
<evidence type="ECO:0000256" key="1">
    <source>
        <dbReference type="ARBA" id="ARBA00022490"/>
    </source>
</evidence>
<dbReference type="SMART" id="SM00278">
    <property type="entry name" value="HhH1"/>
    <property type="match status" value="2"/>
</dbReference>
<dbReference type="GO" id="GO:0000400">
    <property type="term" value="F:four-way junction DNA binding"/>
    <property type="evidence" value="ECO:0007669"/>
    <property type="project" value="UniProtKB-UniRule"/>
</dbReference>
<comment type="caution">
    <text evidence="6">Lacks conserved residue(s) required for the propagation of feature annotation.</text>
</comment>
<keyword evidence="1 6" id="KW-0963">Cytoplasm</keyword>
<dbReference type="GO" id="GO:0009378">
    <property type="term" value="F:four-way junction helicase activity"/>
    <property type="evidence" value="ECO:0007669"/>
    <property type="project" value="InterPro"/>
</dbReference>
<dbReference type="Pfam" id="PF14520">
    <property type="entry name" value="HHH_5"/>
    <property type="match status" value="1"/>
</dbReference>
<feature type="region of interest" description="Flexible linker" evidence="6">
    <location>
        <begin position="137"/>
        <end position="149"/>
    </location>
</feature>
<feature type="domain" description="Helix-hairpin-helix DNA-binding motif class 1" evidence="7">
    <location>
        <begin position="109"/>
        <end position="128"/>
    </location>
</feature>
<evidence type="ECO:0000256" key="3">
    <source>
        <dbReference type="ARBA" id="ARBA00023125"/>
    </source>
</evidence>
<evidence type="ECO:0000256" key="5">
    <source>
        <dbReference type="ARBA" id="ARBA00023204"/>
    </source>
</evidence>
<comment type="domain">
    <text evidence="6">Has three domains with a flexible linker between the domains II and III and assumes an 'L' shape. Domain III is highly mobile and contacts RuvB.</text>
</comment>
<keyword evidence="2 6" id="KW-0227">DNA damage</keyword>
<dbReference type="Proteomes" id="UP000070675">
    <property type="component" value="Unassembled WGS sequence"/>
</dbReference>
<dbReference type="SUPFAM" id="SSF47781">
    <property type="entry name" value="RuvA domain 2-like"/>
    <property type="match status" value="1"/>
</dbReference>
<keyword evidence="8" id="KW-0067">ATP-binding</keyword>
<evidence type="ECO:0000313" key="8">
    <source>
        <dbReference type="EMBL" id="KXB35058.1"/>
    </source>
</evidence>
<dbReference type="PATRIC" id="fig|1393034.3.peg.407"/>
<comment type="subcellular location">
    <subcellularLocation>
        <location evidence="6">Cytoplasm</location>
    </subcellularLocation>
</comment>
<dbReference type="GO" id="GO:0006281">
    <property type="term" value="P:DNA repair"/>
    <property type="evidence" value="ECO:0007669"/>
    <property type="project" value="UniProtKB-UniRule"/>
</dbReference>
<keyword evidence="4 6" id="KW-0233">DNA recombination</keyword>
<accession>A0A133XVT2</accession>
<dbReference type="SUPFAM" id="SSF50249">
    <property type="entry name" value="Nucleic acid-binding proteins"/>
    <property type="match status" value="1"/>
</dbReference>
<dbReference type="HAMAP" id="MF_00031">
    <property type="entry name" value="DNA_HJ_migration_RuvA"/>
    <property type="match status" value="1"/>
</dbReference>
<dbReference type="EMBL" id="LSCR01000006">
    <property type="protein sequence ID" value="KXB35058.1"/>
    <property type="molecule type" value="Genomic_DNA"/>
</dbReference>
<name>A0A133XVT2_9ACTN</name>
<comment type="caution">
    <text evidence="8">The sequence shown here is derived from an EMBL/GenBank/DDBJ whole genome shotgun (WGS) entry which is preliminary data.</text>
</comment>
<keyword evidence="8" id="KW-0347">Helicase</keyword>
<dbReference type="InterPro" id="IPR003583">
    <property type="entry name" value="Hlx-hairpin-Hlx_DNA-bd_motif"/>
</dbReference>
<dbReference type="InterPro" id="IPR000085">
    <property type="entry name" value="RuvA"/>
</dbReference>
<dbReference type="GO" id="GO:0005524">
    <property type="term" value="F:ATP binding"/>
    <property type="evidence" value="ECO:0007669"/>
    <property type="project" value="InterPro"/>
</dbReference>
<dbReference type="Pfam" id="PF01330">
    <property type="entry name" value="RuvA_N"/>
    <property type="match status" value="1"/>
</dbReference>
<keyword evidence="5 6" id="KW-0234">DNA repair</keyword>
<gene>
    <name evidence="6" type="primary">ruvA</name>
    <name evidence="8" type="ORF">HMPREF3192_00423</name>
</gene>
<organism evidence="8 9">
    <name type="scientific">Atopobium deltae</name>
    <dbReference type="NCBI Taxonomy" id="1393034"/>
    <lineage>
        <taxon>Bacteria</taxon>
        <taxon>Bacillati</taxon>
        <taxon>Actinomycetota</taxon>
        <taxon>Coriobacteriia</taxon>
        <taxon>Coriobacteriales</taxon>
        <taxon>Atopobiaceae</taxon>
        <taxon>Atopobium</taxon>
    </lineage>
</organism>
<sequence>MIVQLTGSIIDLQPGVVVLDVGGVGYEMRCSSITCAALSQKDAAKVSIYTRMCVRETALSLFGFASRSERALFDRLIAISGIGPAVALSILSTFTPEAFASVVQAQDAPRMATVPGVGKKTANRILVEMQSVFSSDTQLRSLVGTLDASSGAQAGPVQVSDMQNDVKTALLSMGFTSEEIRLALEGYTQDESSTPEHMLSYALHRLGGKA</sequence>
<evidence type="ECO:0000256" key="6">
    <source>
        <dbReference type="HAMAP-Rule" id="MF_00031"/>
    </source>
</evidence>
<evidence type="ECO:0000313" key="9">
    <source>
        <dbReference type="Proteomes" id="UP000070675"/>
    </source>
</evidence>
<evidence type="ECO:0000259" key="7">
    <source>
        <dbReference type="SMART" id="SM00278"/>
    </source>
</evidence>
<comment type="function">
    <text evidence="6">The RuvA-RuvB-RuvC complex processes Holliday junction (HJ) DNA during genetic recombination and DNA repair, while the RuvA-RuvB complex plays an important role in the rescue of blocked DNA replication forks via replication fork reversal (RFR). RuvA specifically binds to HJ cruciform DNA, conferring on it an open structure. The RuvB hexamer acts as an ATP-dependent pump, pulling dsDNA into and through the RuvAB complex. HJ branch migration allows RuvC to scan DNA until it finds its consensus sequence, where it cleaves and resolves the cruciform DNA.</text>
</comment>
<dbReference type="Gene3D" id="1.10.150.20">
    <property type="entry name" value="5' to 3' exonuclease, C-terminal subdomain"/>
    <property type="match status" value="1"/>
</dbReference>
<dbReference type="InterPro" id="IPR013849">
    <property type="entry name" value="DNA_helicase_Holl-junc_RuvA_I"/>
</dbReference>
<feature type="domain" description="Helix-hairpin-helix DNA-binding motif class 1" evidence="7">
    <location>
        <begin position="74"/>
        <end position="93"/>
    </location>
</feature>
<dbReference type="AlphaFoldDB" id="A0A133XVT2"/>
<comment type="similarity">
    <text evidence="6">Belongs to the RuvA family.</text>
</comment>
<keyword evidence="8" id="KW-0547">Nucleotide-binding</keyword>
<dbReference type="STRING" id="1393034.HMPREF3192_00423"/>